<dbReference type="EMBL" id="FMHW01000002">
    <property type="protein sequence ID" value="SCL21441.1"/>
    <property type="molecule type" value="Genomic_DNA"/>
</dbReference>
<accession>A0A1C6RW29</accession>
<dbReference type="AlphaFoldDB" id="A0A1C6RW29"/>
<name>A0A1C6RW29_9ACTN</name>
<reference evidence="2" key="1">
    <citation type="submission" date="2016-06" db="EMBL/GenBank/DDBJ databases">
        <authorList>
            <person name="Varghese N."/>
            <person name="Submissions Spin"/>
        </authorList>
    </citation>
    <scope>NUCLEOTIDE SEQUENCE [LARGE SCALE GENOMIC DNA]</scope>
    <source>
        <strain evidence="2">DSM 43817</strain>
    </source>
</reference>
<sequence length="168" mass="17553">MSWSLFVIPLHGLSRNGMSEWIASARFVRGRPDRVPEALPLPSVIEVLNALRSSGCHGTNWFEIVGEEAGSRLPECPNPGTCASTGGLDLGEVSVYTAGRASSLPPVPADAVVETVTFRKPNGVAALSAACALASVGGPQLVFDETATEALVVWPGDGVGKLGDDWPW</sequence>
<gene>
    <name evidence="1" type="ORF">GA0074692_1176</name>
</gene>
<proteinExistence type="predicted"/>
<dbReference type="Proteomes" id="UP000198959">
    <property type="component" value="Unassembled WGS sequence"/>
</dbReference>
<dbReference type="STRING" id="145854.GA0074692_1176"/>
<organism evidence="1 2">
    <name type="scientific">Micromonospora pallida</name>
    <dbReference type="NCBI Taxonomy" id="145854"/>
    <lineage>
        <taxon>Bacteria</taxon>
        <taxon>Bacillati</taxon>
        <taxon>Actinomycetota</taxon>
        <taxon>Actinomycetes</taxon>
        <taxon>Micromonosporales</taxon>
        <taxon>Micromonosporaceae</taxon>
        <taxon>Micromonospora</taxon>
    </lineage>
</organism>
<keyword evidence="2" id="KW-1185">Reference proteome</keyword>
<evidence type="ECO:0000313" key="2">
    <source>
        <dbReference type="Proteomes" id="UP000198959"/>
    </source>
</evidence>
<protein>
    <submittedName>
        <fullName evidence="1">Uncharacterized protein</fullName>
    </submittedName>
</protein>
<evidence type="ECO:0000313" key="1">
    <source>
        <dbReference type="EMBL" id="SCL21441.1"/>
    </source>
</evidence>